<feature type="compositionally biased region" description="Polar residues" evidence="1">
    <location>
        <begin position="35"/>
        <end position="60"/>
    </location>
</feature>
<organism evidence="2 3">
    <name type="scientific">Eumeta variegata</name>
    <name type="common">Bagworm moth</name>
    <name type="synonym">Eumeta japonica</name>
    <dbReference type="NCBI Taxonomy" id="151549"/>
    <lineage>
        <taxon>Eukaryota</taxon>
        <taxon>Metazoa</taxon>
        <taxon>Ecdysozoa</taxon>
        <taxon>Arthropoda</taxon>
        <taxon>Hexapoda</taxon>
        <taxon>Insecta</taxon>
        <taxon>Pterygota</taxon>
        <taxon>Neoptera</taxon>
        <taxon>Endopterygota</taxon>
        <taxon>Lepidoptera</taxon>
        <taxon>Glossata</taxon>
        <taxon>Ditrysia</taxon>
        <taxon>Tineoidea</taxon>
        <taxon>Psychidae</taxon>
        <taxon>Oiketicinae</taxon>
        <taxon>Eumeta</taxon>
    </lineage>
</organism>
<dbReference type="AlphaFoldDB" id="A0A4C1UZ55"/>
<feature type="compositionally biased region" description="Basic and acidic residues" evidence="1">
    <location>
        <begin position="81"/>
        <end position="96"/>
    </location>
</feature>
<accession>A0A4C1UZ55</accession>
<keyword evidence="3" id="KW-1185">Reference proteome</keyword>
<gene>
    <name evidence="2" type="ORF">EVAR_4979_1</name>
</gene>
<sequence>MENRGGCKKFLRAKIATGGMRTDARNAGPFCRGPCTSTRTGCARASQLSSPDEHNASSLVSRARVDPARAGSPSATSGRPVTDDERSDINYWERNKSSHVGPKCGWRRAAGGGRRAGGPPGRLVRARSADPHLEGHK</sequence>
<proteinExistence type="predicted"/>
<evidence type="ECO:0000313" key="2">
    <source>
        <dbReference type="EMBL" id="GBP31741.1"/>
    </source>
</evidence>
<evidence type="ECO:0000313" key="3">
    <source>
        <dbReference type="Proteomes" id="UP000299102"/>
    </source>
</evidence>
<dbReference type="Proteomes" id="UP000299102">
    <property type="component" value="Unassembled WGS sequence"/>
</dbReference>
<protein>
    <submittedName>
        <fullName evidence="2">Uncharacterized protein</fullName>
    </submittedName>
</protein>
<reference evidence="2 3" key="1">
    <citation type="journal article" date="2019" name="Commun. Biol.">
        <title>The bagworm genome reveals a unique fibroin gene that provides high tensile strength.</title>
        <authorList>
            <person name="Kono N."/>
            <person name="Nakamura H."/>
            <person name="Ohtoshi R."/>
            <person name="Tomita M."/>
            <person name="Numata K."/>
            <person name="Arakawa K."/>
        </authorList>
    </citation>
    <scope>NUCLEOTIDE SEQUENCE [LARGE SCALE GENOMIC DNA]</scope>
</reference>
<evidence type="ECO:0000256" key="1">
    <source>
        <dbReference type="SAM" id="MobiDB-lite"/>
    </source>
</evidence>
<name>A0A4C1UZ55_EUMVA</name>
<comment type="caution">
    <text evidence="2">The sequence shown here is derived from an EMBL/GenBank/DDBJ whole genome shotgun (WGS) entry which is preliminary data.</text>
</comment>
<dbReference type="EMBL" id="BGZK01000250">
    <property type="protein sequence ID" value="GBP31741.1"/>
    <property type="molecule type" value="Genomic_DNA"/>
</dbReference>
<feature type="compositionally biased region" description="Basic and acidic residues" evidence="1">
    <location>
        <begin position="127"/>
        <end position="137"/>
    </location>
</feature>
<feature type="region of interest" description="Disordered" evidence="1">
    <location>
        <begin position="35"/>
        <end position="137"/>
    </location>
</feature>
<feature type="compositionally biased region" description="Gly residues" evidence="1">
    <location>
        <begin position="110"/>
        <end position="120"/>
    </location>
</feature>